<evidence type="ECO:0000313" key="2">
    <source>
        <dbReference type="EMBL" id="TNY21906.1"/>
    </source>
</evidence>
<reference evidence="2 3" key="1">
    <citation type="submission" date="2019-03" db="EMBL/GenBank/DDBJ databases">
        <title>Rhodosporidium diobovatum UCD-FST 08-225 genome sequencing, assembly, and annotation.</title>
        <authorList>
            <person name="Fakankun I.U."/>
            <person name="Fristensky B."/>
            <person name="Levin D.B."/>
        </authorList>
    </citation>
    <scope>NUCLEOTIDE SEQUENCE [LARGE SCALE GENOMIC DNA]</scope>
    <source>
        <strain evidence="2 3">UCD-FST 08-225</strain>
    </source>
</reference>
<evidence type="ECO:0000256" key="1">
    <source>
        <dbReference type="SAM" id="Phobius"/>
    </source>
</evidence>
<evidence type="ECO:0000313" key="3">
    <source>
        <dbReference type="Proteomes" id="UP000311382"/>
    </source>
</evidence>
<name>A0A5C5G003_9BASI</name>
<protein>
    <recommendedName>
        <fullName evidence="4">MYND-type domain-containing protein</fullName>
    </recommendedName>
</protein>
<dbReference type="Gene3D" id="6.10.140.2220">
    <property type="match status" value="1"/>
</dbReference>
<keyword evidence="1" id="KW-0812">Transmembrane</keyword>
<accession>A0A5C5G003</accession>
<proteinExistence type="predicted"/>
<comment type="caution">
    <text evidence="2">The sequence shown here is derived from an EMBL/GenBank/DDBJ whole genome shotgun (WGS) entry which is preliminary data.</text>
</comment>
<sequence length="132" mass="14303">MHVSRLSLPPSHFALDSTLRASLSSTMSLPSPQPCVICGEETTKRCSACAKAGLDLCFCSPEHQKLPLVEAACASLASLLPVIVWNWLAMFRRYTYALCHLSAGVEAMHHFPAVYTASCIELALDGPKPLMI</sequence>
<dbReference type="EMBL" id="SOZI01000034">
    <property type="protein sequence ID" value="TNY21906.1"/>
    <property type="molecule type" value="Genomic_DNA"/>
</dbReference>
<keyword evidence="1" id="KW-0472">Membrane</keyword>
<feature type="transmembrane region" description="Helical" evidence="1">
    <location>
        <begin position="68"/>
        <end position="88"/>
    </location>
</feature>
<organism evidence="2 3">
    <name type="scientific">Rhodotorula diobovata</name>
    <dbReference type="NCBI Taxonomy" id="5288"/>
    <lineage>
        <taxon>Eukaryota</taxon>
        <taxon>Fungi</taxon>
        <taxon>Dikarya</taxon>
        <taxon>Basidiomycota</taxon>
        <taxon>Pucciniomycotina</taxon>
        <taxon>Microbotryomycetes</taxon>
        <taxon>Sporidiobolales</taxon>
        <taxon>Sporidiobolaceae</taxon>
        <taxon>Rhodotorula</taxon>
    </lineage>
</organism>
<evidence type="ECO:0008006" key="4">
    <source>
        <dbReference type="Google" id="ProtNLM"/>
    </source>
</evidence>
<dbReference type="OrthoDB" id="407198at2759"/>
<keyword evidence="1" id="KW-1133">Transmembrane helix</keyword>
<gene>
    <name evidence="2" type="ORF">DMC30DRAFT_176831</name>
</gene>
<dbReference type="Proteomes" id="UP000311382">
    <property type="component" value="Unassembled WGS sequence"/>
</dbReference>
<dbReference type="AlphaFoldDB" id="A0A5C5G003"/>
<keyword evidence="3" id="KW-1185">Reference proteome</keyword>